<proteinExistence type="inferred from homology"/>
<dbReference type="PROSITE" id="PS51900">
    <property type="entry name" value="CB"/>
    <property type="match status" value="1"/>
</dbReference>
<dbReference type="Gene3D" id="1.10.150.130">
    <property type="match status" value="1"/>
</dbReference>
<reference evidence="9 10" key="1">
    <citation type="submission" date="2020-08" db="EMBL/GenBank/DDBJ databases">
        <title>Sequencing the genomes of 1000 actinobacteria strains.</title>
        <authorList>
            <person name="Klenk H.-P."/>
        </authorList>
    </citation>
    <scope>NUCLEOTIDE SEQUENCE [LARGE SCALE GENOMIC DNA]</scope>
    <source>
        <strain evidence="9 10">DSM 43023</strain>
    </source>
</reference>
<dbReference type="InterPro" id="IPR044068">
    <property type="entry name" value="CB"/>
</dbReference>
<evidence type="ECO:0000313" key="10">
    <source>
        <dbReference type="Proteomes" id="UP000534286"/>
    </source>
</evidence>
<dbReference type="PANTHER" id="PTHR30349">
    <property type="entry name" value="PHAGE INTEGRASE-RELATED"/>
    <property type="match status" value="1"/>
</dbReference>
<keyword evidence="10" id="KW-1185">Reference proteome</keyword>
<dbReference type="Gene3D" id="1.10.443.10">
    <property type="entry name" value="Intergrase catalytic core"/>
    <property type="match status" value="1"/>
</dbReference>
<sequence length="397" mass="44543">MMAKTAVSTPEEEPRRSGARKTVKRRFGRVRQLPSGRWQARYRGPDDIDRAAPETFATKRDAEVWLTKKEAEILAEDWSNPDLGKVSFKEYGSDWVDERPGLRPKTVQLYEGLFRLHLVPTFGNLAVSEIKAAHVRKWRKTLLDGEVGPVTVAKAYRLLKAVMNTAVEDKMIKSNPCQIKSGGKEDSPERPTLTMEQLFILAGAIEPRFRALVLLATFGSLRWGELAALQRKNLDLDARTVKVVASTTELKDGSVTVGPPKSAAGRRTVALPEMVISELRVHLDRYTDDHEEAYVFLGAKGAMLRRPAFTRIWAKALRDAKISGVHFHDLRHTGNKFASRSGATLRELMNRMGHSTTRAALIYLHTENERDKMIADSMGRLAEEALRKNEDQEGSGT</sequence>
<dbReference type="PROSITE" id="PS51898">
    <property type="entry name" value="TYR_RECOMBINASE"/>
    <property type="match status" value="1"/>
</dbReference>
<dbReference type="AlphaFoldDB" id="A0A7W7RX86"/>
<evidence type="ECO:0000256" key="1">
    <source>
        <dbReference type="ARBA" id="ARBA00008857"/>
    </source>
</evidence>
<dbReference type="Proteomes" id="UP000534286">
    <property type="component" value="Unassembled WGS sequence"/>
</dbReference>
<dbReference type="Pfam" id="PF14659">
    <property type="entry name" value="Phage_int_SAM_3"/>
    <property type="match status" value="1"/>
</dbReference>
<evidence type="ECO:0000256" key="3">
    <source>
        <dbReference type="ARBA" id="ARBA00023125"/>
    </source>
</evidence>
<evidence type="ECO:0000259" key="7">
    <source>
        <dbReference type="PROSITE" id="PS51898"/>
    </source>
</evidence>
<evidence type="ECO:0000256" key="2">
    <source>
        <dbReference type="ARBA" id="ARBA00022908"/>
    </source>
</evidence>
<comment type="caution">
    <text evidence="9">The sequence shown here is derived from an EMBL/GenBank/DDBJ whole genome shotgun (WGS) entry which is preliminary data.</text>
</comment>
<keyword evidence="2" id="KW-0229">DNA integration</keyword>
<evidence type="ECO:0000259" key="8">
    <source>
        <dbReference type="PROSITE" id="PS51900"/>
    </source>
</evidence>
<evidence type="ECO:0000256" key="4">
    <source>
        <dbReference type="ARBA" id="ARBA00023172"/>
    </source>
</evidence>
<dbReference type="InterPro" id="IPR058717">
    <property type="entry name" value="Phage_L5_Integrase_N"/>
</dbReference>
<feature type="compositionally biased region" description="Basic residues" evidence="6">
    <location>
        <begin position="17"/>
        <end position="29"/>
    </location>
</feature>
<organism evidence="9 10">
    <name type="scientific">Streptosporangium album</name>
    <dbReference type="NCBI Taxonomy" id="47479"/>
    <lineage>
        <taxon>Bacteria</taxon>
        <taxon>Bacillati</taxon>
        <taxon>Actinomycetota</taxon>
        <taxon>Actinomycetes</taxon>
        <taxon>Streptosporangiales</taxon>
        <taxon>Streptosporangiaceae</taxon>
        <taxon>Streptosporangium</taxon>
    </lineage>
</organism>
<evidence type="ECO:0000313" key="9">
    <source>
        <dbReference type="EMBL" id="MBB4939263.1"/>
    </source>
</evidence>
<keyword evidence="3 5" id="KW-0238">DNA-binding</keyword>
<evidence type="ECO:0000256" key="6">
    <source>
        <dbReference type="SAM" id="MobiDB-lite"/>
    </source>
</evidence>
<keyword evidence="4" id="KW-0233">DNA recombination</keyword>
<feature type="domain" description="Core-binding (CB)" evidence="8">
    <location>
        <begin position="86"/>
        <end position="167"/>
    </location>
</feature>
<dbReference type="InterPro" id="IPR050090">
    <property type="entry name" value="Tyrosine_recombinase_XerCD"/>
</dbReference>
<dbReference type="CDD" id="cd01189">
    <property type="entry name" value="INT_ICEBs1_C_like"/>
    <property type="match status" value="1"/>
</dbReference>
<accession>A0A7W7RX86</accession>
<dbReference type="InterPro" id="IPR010998">
    <property type="entry name" value="Integrase_recombinase_N"/>
</dbReference>
<feature type="domain" description="Tyr recombinase" evidence="7">
    <location>
        <begin position="188"/>
        <end position="376"/>
    </location>
</feature>
<dbReference type="Pfam" id="PF00589">
    <property type="entry name" value="Phage_integrase"/>
    <property type="match status" value="1"/>
</dbReference>
<gene>
    <name evidence="9" type="ORF">FHR32_003568</name>
</gene>
<evidence type="ECO:0000256" key="5">
    <source>
        <dbReference type="PROSITE-ProRule" id="PRU01248"/>
    </source>
</evidence>
<dbReference type="GO" id="GO:0015074">
    <property type="term" value="P:DNA integration"/>
    <property type="evidence" value="ECO:0007669"/>
    <property type="project" value="UniProtKB-KW"/>
</dbReference>
<protein>
    <submittedName>
        <fullName evidence="9">Integrase</fullName>
    </submittedName>
</protein>
<dbReference type="InterPro" id="IPR002104">
    <property type="entry name" value="Integrase_catalytic"/>
</dbReference>
<dbReference type="InterPro" id="IPR013762">
    <property type="entry name" value="Integrase-like_cat_sf"/>
</dbReference>
<dbReference type="EMBL" id="JACHJU010000001">
    <property type="protein sequence ID" value="MBB4939263.1"/>
    <property type="molecule type" value="Genomic_DNA"/>
</dbReference>
<dbReference type="GO" id="GO:0003677">
    <property type="term" value="F:DNA binding"/>
    <property type="evidence" value="ECO:0007669"/>
    <property type="project" value="UniProtKB-UniRule"/>
</dbReference>
<name>A0A7W7RX86_9ACTN</name>
<dbReference type="Pfam" id="PF26003">
    <property type="entry name" value="Integrase_N_phage"/>
    <property type="match status" value="1"/>
</dbReference>
<dbReference type="InterPro" id="IPR004107">
    <property type="entry name" value="Integrase_SAM-like_N"/>
</dbReference>
<dbReference type="GO" id="GO:0006310">
    <property type="term" value="P:DNA recombination"/>
    <property type="evidence" value="ECO:0007669"/>
    <property type="project" value="UniProtKB-KW"/>
</dbReference>
<dbReference type="PANTHER" id="PTHR30349:SF64">
    <property type="entry name" value="PROPHAGE INTEGRASE INTD-RELATED"/>
    <property type="match status" value="1"/>
</dbReference>
<dbReference type="SUPFAM" id="SSF56349">
    <property type="entry name" value="DNA breaking-rejoining enzymes"/>
    <property type="match status" value="1"/>
</dbReference>
<dbReference type="InterPro" id="IPR011010">
    <property type="entry name" value="DNA_brk_join_enz"/>
</dbReference>
<comment type="similarity">
    <text evidence="1">Belongs to the 'phage' integrase family.</text>
</comment>
<feature type="region of interest" description="Disordered" evidence="6">
    <location>
        <begin position="1"/>
        <end position="32"/>
    </location>
</feature>